<evidence type="ECO:0000313" key="3">
    <source>
        <dbReference type="EnsemblMetazoa" id="XP_791272"/>
    </source>
</evidence>
<dbReference type="SMART" id="SM00213">
    <property type="entry name" value="UBQ"/>
    <property type="match status" value="1"/>
</dbReference>
<proteinExistence type="predicted"/>
<feature type="compositionally biased region" description="Polar residues" evidence="1">
    <location>
        <begin position="1"/>
        <end position="22"/>
    </location>
</feature>
<keyword evidence="4" id="KW-1185">Reference proteome</keyword>
<dbReference type="FunCoup" id="A0A7M7REU8">
    <property type="interactions" value="849"/>
</dbReference>
<dbReference type="KEGG" id="spu:586395"/>
<dbReference type="Gene3D" id="1.20.225.20">
    <property type="entry name" value="Ub domain-containing protein, DC-UbP/UBTD2, N-terminal domain"/>
    <property type="match status" value="1"/>
</dbReference>
<organism evidence="3 4">
    <name type="scientific">Strongylocentrotus purpuratus</name>
    <name type="common">Purple sea urchin</name>
    <dbReference type="NCBI Taxonomy" id="7668"/>
    <lineage>
        <taxon>Eukaryota</taxon>
        <taxon>Metazoa</taxon>
        <taxon>Echinodermata</taxon>
        <taxon>Eleutherozoa</taxon>
        <taxon>Echinozoa</taxon>
        <taxon>Echinoidea</taxon>
        <taxon>Euechinoidea</taxon>
        <taxon>Echinacea</taxon>
        <taxon>Camarodonta</taxon>
        <taxon>Echinidea</taxon>
        <taxon>Strongylocentrotidae</taxon>
        <taxon>Strongylocentrotus</taxon>
    </lineage>
</organism>
<protein>
    <recommendedName>
        <fullName evidence="2">Ubiquitin-like domain-containing protein</fullName>
    </recommendedName>
</protein>
<sequence>MGGCFSTSHDGTSGRGENTDGTVGSMPIGRNQPLKPEKPKWKSDVPLTTGQLQSKRDEFWETAPAYEGRKEIWDALRGAASALESGDFVLSQAIIDGANISCPNGALTDCYDELGNRYTLPVYTLSAPVNMVEETSDIDVIDPEPPAEGGTELTVKFRLSSGKELKLNVRSTDTIYQVKKRVHGSENIEPSRQRFYFSGKLLTDKTRVEEAKLSKGFVVQVILSQPNPAPVDG</sequence>
<dbReference type="InterPro" id="IPR000626">
    <property type="entry name" value="Ubiquitin-like_dom"/>
</dbReference>
<dbReference type="InterPro" id="IPR019956">
    <property type="entry name" value="Ubiquitin_dom"/>
</dbReference>
<dbReference type="RefSeq" id="XP_791272.1">
    <property type="nucleotide sequence ID" value="XM_786179.5"/>
</dbReference>
<dbReference type="PROSITE" id="PS50053">
    <property type="entry name" value="UBIQUITIN_2"/>
    <property type="match status" value="1"/>
</dbReference>
<dbReference type="PANTHER" id="PTHR13609">
    <property type="entry name" value="UBIQUITIN DOMAIN CONTAINING 1 PROTEIN-RELATED"/>
    <property type="match status" value="1"/>
</dbReference>
<reference evidence="3" key="2">
    <citation type="submission" date="2021-01" db="UniProtKB">
        <authorList>
            <consortium name="EnsemblMetazoa"/>
        </authorList>
    </citation>
    <scope>IDENTIFICATION</scope>
</reference>
<dbReference type="SUPFAM" id="SSF54236">
    <property type="entry name" value="Ubiquitin-like"/>
    <property type="match status" value="1"/>
</dbReference>
<dbReference type="CDD" id="cd01794">
    <property type="entry name" value="Ubl_UBTD"/>
    <property type="match status" value="1"/>
</dbReference>
<dbReference type="OrthoDB" id="1640476at2759"/>
<dbReference type="Gene3D" id="3.10.20.90">
    <property type="entry name" value="Phosphatidylinositol 3-kinase Catalytic Subunit, Chain A, domain 1"/>
    <property type="match status" value="1"/>
</dbReference>
<accession>A0A7M7REU8</accession>
<evidence type="ECO:0000256" key="1">
    <source>
        <dbReference type="SAM" id="MobiDB-lite"/>
    </source>
</evidence>
<dbReference type="CTD" id="92181"/>
<evidence type="ECO:0000259" key="2">
    <source>
        <dbReference type="PROSITE" id="PS50053"/>
    </source>
</evidence>
<dbReference type="GeneID" id="586395"/>
<dbReference type="AlphaFoldDB" id="A0A7M7REU8"/>
<dbReference type="Proteomes" id="UP000007110">
    <property type="component" value="Unassembled WGS sequence"/>
</dbReference>
<dbReference type="OMA" id="GTGGECQ"/>
<name>A0A7M7REU8_STRPU</name>
<dbReference type="EnsemblMetazoa" id="XM_786179">
    <property type="protein sequence ID" value="XP_791272"/>
    <property type="gene ID" value="LOC586395"/>
</dbReference>
<dbReference type="InterPro" id="IPR039869">
    <property type="entry name" value="UBTD1/2"/>
</dbReference>
<dbReference type="InterPro" id="IPR032752">
    <property type="entry name" value="DC-UbP/UBTD2_N"/>
</dbReference>
<dbReference type="Pfam" id="PF16455">
    <property type="entry name" value="UBD"/>
    <property type="match status" value="1"/>
</dbReference>
<feature type="domain" description="Ubiquitin-like" evidence="2">
    <location>
        <begin position="153"/>
        <end position="228"/>
    </location>
</feature>
<dbReference type="Pfam" id="PF00240">
    <property type="entry name" value="ubiquitin"/>
    <property type="match status" value="1"/>
</dbReference>
<dbReference type="InterPro" id="IPR029071">
    <property type="entry name" value="Ubiquitin-like_domsf"/>
</dbReference>
<dbReference type="InParanoid" id="A0A7M7REU8"/>
<reference evidence="4" key="1">
    <citation type="submission" date="2015-02" db="EMBL/GenBank/DDBJ databases">
        <title>Genome sequencing for Strongylocentrotus purpuratus.</title>
        <authorList>
            <person name="Murali S."/>
            <person name="Liu Y."/>
            <person name="Vee V."/>
            <person name="English A."/>
            <person name="Wang M."/>
            <person name="Skinner E."/>
            <person name="Han Y."/>
            <person name="Muzny D.M."/>
            <person name="Worley K.C."/>
            <person name="Gibbs R.A."/>
        </authorList>
    </citation>
    <scope>NUCLEOTIDE SEQUENCE</scope>
</reference>
<feature type="region of interest" description="Disordered" evidence="1">
    <location>
        <begin position="1"/>
        <end position="47"/>
    </location>
</feature>
<dbReference type="PRINTS" id="PR00348">
    <property type="entry name" value="UBIQUITIN"/>
</dbReference>
<evidence type="ECO:0000313" key="4">
    <source>
        <dbReference type="Proteomes" id="UP000007110"/>
    </source>
</evidence>
<dbReference type="InterPro" id="IPR038169">
    <property type="entry name" value="DC-UbP/UBTD2_N_sf"/>
</dbReference>